<gene>
    <name evidence="5" type="ORF">MKW98_002979</name>
</gene>
<evidence type="ECO:0000256" key="4">
    <source>
        <dbReference type="SAM" id="SignalP"/>
    </source>
</evidence>
<dbReference type="Proteomes" id="UP001202328">
    <property type="component" value="Unassembled WGS sequence"/>
</dbReference>
<dbReference type="AlphaFoldDB" id="A0AAD4THB8"/>
<sequence length="185" mass="20739">MVVSSYTNSLMGLLILLFAITASTATRDVITSDPNDEAHFDAHQICPRVKDKDFCDMVMESYVSIFGFDVKEVGTIFIDVSKNMAGFANSKILELIPKAPDAQKARLEHCNQIYTSFPQKDKGILTQLLEKKDYVGLNREAGILAKHTTDCEDSFKPAPSPMTRENSNFFNIIDMISTFSYLLIH</sequence>
<dbReference type="EMBL" id="JAJJMB010000931">
    <property type="protein sequence ID" value="KAI3960480.1"/>
    <property type="molecule type" value="Genomic_DNA"/>
</dbReference>
<comment type="similarity">
    <text evidence="3">Belongs to the PMEI family.</text>
</comment>
<accession>A0AAD4THB8</accession>
<feature type="chain" id="PRO_5041934217" description="Pectinesterase inhibitor domain-containing protein" evidence="4">
    <location>
        <begin position="26"/>
        <end position="185"/>
    </location>
</feature>
<evidence type="ECO:0000256" key="3">
    <source>
        <dbReference type="ARBA" id="ARBA00038471"/>
    </source>
</evidence>
<dbReference type="PANTHER" id="PTHR36710">
    <property type="entry name" value="PECTINESTERASE INHIBITOR-LIKE"/>
    <property type="match status" value="1"/>
</dbReference>
<evidence type="ECO:0000256" key="2">
    <source>
        <dbReference type="ARBA" id="ARBA00023157"/>
    </source>
</evidence>
<dbReference type="NCBIfam" id="TIGR01614">
    <property type="entry name" value="PME_inhib"/>
    <property type="match status" value="1"/>
</dbReference>
<evidence type="ECO:0000313" key="6">
    <source>
        <dbReference type="Proteomes" id="UP001202328"/>
    </source>
</evidence>
<evidence type="ECO:0008006" key="7">
    <source>
        <dbReference type="Google" id="ProtNLM"/>
    </source>
</evidence>
<reference evidence="5" key="1">
    <citation type="submission" date="2022-04" db="EMBL/GenBank/DDBJ databases">
        <title>A functionally conserved STORR gene fusion in Papaver species that diverged 16.8 million years ago.</title>
        <authorList>
            <person name="Catania T."/>
        </authorList>
    </citation>
    <scope>NUCLEOTIDE SEQUENCE</scope>
    <source>
        <strain evidence="5">S-188037</strain>
    </source>
</reference>
<keyword evidence="1 4" id="KW-0732">Signal</keyword>
<protein>
    <recommendedName>
        <fullName evidence="7">Pectinesterase inhibitor domain-containing protein</fullName>
    </recommendedName>
</protein>
<organism evidence="5 6">
    <name type="scientific">Papaver atlanticum</name>
    <dbReference type="NCBI Taxonomy" id="357466"/>
    <lineage>
        <taxon>Eukaryota</taxon>
        <taxon>Viridiplantae</taxon>
        <taxon>Streptophyta</taxon>
        <taxon>Embryophyta</taxon>
        <taxon>Tracheophyta</taxon>
        <taxon>Spermatophyta</taxon>
        <taxon>Magnoliopsida</taxon>
        <taxon>Ranunculales</taxon>
        <taxon>Papaveraceae</taxon>
        <taxon>Papaveroideae</taxon>
        <taxon>Papaver</taxon>
    </lineage>
</organism>
<keyword evidence="2" id="KW-1015">Disulfide bond</keyword>
<keyword evidence="6" id="KW-1185">Reference proteome</keyword>
<comment type="caution">
    <text evidence="5">The sequence shown here is derived from an EMBL/GenBank/DDBJ whole genome shotgun (WGS) entry which is preliminary data.</text>
</comment>
<dbReference type="InterPro" id="IPR052421">
    <property type="entry name" value="PCW_Enzyme_Inhibitor"/>
</dbReference>
<dbReference type="PANTHER" id="PTHR36710:SF18">
    <property type="entry name" value="PECTINESTERASE INHIBITOR 5-RELATED"/>
    <property type="match status" value="1"/>
</dbReference>
<evidence type="ECO:0000256" key="1">
    <source>
        <dbReference type="ARBA" id="ARBA00022729"/>
    </source>
</evidence>
<dbReference type="InterPro" id="IPR035513">
    <property type="entry name" value="Invertase/methylesterase_inhib"/>
</dbReference>
<evidence type="ECO:0000313" key="5">
    <source>
        <dbReference type="EMBL" id="KAI3960480.1"/>
    </source>
</evidence>
<feature type="signal peptide" evidence="4">
    <location>
        <begin position="1"/>
        <end position="25"/>
    </location>
</feature>
<dbReference type="Gene3D" id="1.20.140.40">
    <property type="entry name" value="Invertase/pectin methylesterase inhibitor family protein"/>
    <property type="match status" value="1"/>
</dbReference>
<dbReference type="InterPro" id="IPR006501">
    <property type="entry name" value="Pectinesterase_inhib_dom"/>
</dbReference>
<dbReference type="GO" id="GO:0004857">
    <property type="term" value="F:enzyme inhibitor activity"/>
    <property type="evidence" value="ECO:0007669"/>
    <property type="project" value="InterPro"/>
</dbReference>
<dbReference type="SUPFAM" id="SSF101148">
    <property type="entry name" value="Plant invertase/pectin methylesterase inhibitor"/>
    <property type="match status" value="1"/>
</dbReference>
<proteinExistence type="inferred from homology"/>
<name>A0AAD4THB8_9MAGN</name>